<dbReference type="EMBL" id="CADCTZ010001468">
    <property type="protein sequence ID" value="CAA9399767.1"/>
    <property type="molecule type" value="Genomic_DNA"/>
</dbReference>
<evidence type="ECO:0000313" key="1">
    <source>
        <dbReference type="EMBL" id="CAA9399767.1"/>
    </source>
</evidence>
<feature type="non-terminal residue" evidence="1">
    <location>
        <position position="59"/>
    </location>
</feature>
<reference evidence="1" key="1">
    <citation type="submission" date="2020-02" db="EMBL/GenBank/DDBJ databases">
        <authorList>
            <person name="Meier V. D."/>
        </authorList>
    </citation>
    <scope>NUCLEOTIDE SEQUENCE</scope>
    <source>
        <strain evidence="1">AVDCRST_MAG84</strain>
    </source>
</reference>
<feature type="non-terminal residue" evidence="1">
    <location>
        <position position="1"/>
    </location>
</feature>
<accession>A0A6J4NWX8</accession>
<name>A0A6J4NWX8_9CYAN</name>
<sequence>EQHFPGSTSRRQPRNKKTQFFNKISLRCRRPRPRNYCECFGIFPAVFLYQRCRFGCGHC</sequence>
<dbReference type="AlphaFoldDB" id="A0A6J4NWX8"/>
<gene>
    <name evidence="1" type="ORF">AVDCRST_MAG84-6063</name>
</gene>
<protein>
    <submittedName>
        <fullName evidence="1">Melibiose carrier protein</fullName>
    </submittedName>
</protein>
<organism evidence="1">
    <name type="scientific">uncultured Microcoleus sp</name>
    <dbReference type="NCBI Taxonomy" id="259945"/>
    <lineage>
        <taxon>Bacteria</taxon>
        <taxon>Bacillati</taxon>
        <taxon>Cyanobacteriota</taxon>
        <taxon>Cyanophyceae</taxon>
        <taxon>Oscillatoriophycideae</taxon>
        <taxon>Oscillatoriales</taxon>
        <taxon>Microcoleaceae</taxon>
        <taxon>Microcoleus</taxon>
        <taxon>environmental samples</taxon>
    </lineage>
</organism>
<proteinExistence type="predicted"/>